<comment type="similarity">
    <text evidence="3">Belongs to the PIGG/PIGN/PIGO family. PIGG subfamily.</text>
</comment>
<evidence type="ECO:0000313" key="13">
    <source>
        <dbReference type="EnsemblMetazoa" id="AALFPA23_025026.P37301"/>
    </source>
</evidence>
<feature type="transmembrane region" description="Helical" evidence="11">
    <location>
        <begin position="636"/>
        <end position="654"/>
    </location>
</feature>
<dbReference type="GeneID" id="115270239"/>
<feature type="transmembrane region" description="Helical" evidence="11">
    <location>
        <begin position="482"/>
        <end position="502"/>
    </location>
</feature>
<evidence type="ECO:0000256" key="4">
    <source>
        <dbReference type="ARBA" id="ARBA00022502"/>
    </source>
</evidence>
<dbReference type="SUPFAM" id="SSF53649">
    <property type="entry name" value="Alkaline phosphatase-like"/>
    <property type="match status" value="1"/>
</dbReference>
<feature type="transmembrane region" description="Helical" evidence="11">
    <location>
        <begin position="548"/>
        <end position="565"/>
    </location>
</feature>
<dbReference type="InterPro" id="IPR039527">
    <property type="entry name" value="PIGG/GPI7"/>
</dbReference>
<keyword evidence="5" id="KW-0808">Transferase</keyword>
<dbReference type="InterPro" id="IPR002591">
    <property type="entry name" value="Phosphodiest/P_Trfase"/>
</dbReference>
<dbReference type="Pfam" id="PF19316">
    <property type="entry name" value="PIGO_PIGG"/>
    <property type="match status" value="1"/>
</dbReference>
<evidence type="ECO:0000256" key="7">
    <source>
        <dbReference type="ARBA" id="ARBA00022824"/>
    </source>
</evidence>
<dbReference type="EnsemblMetazoa" id="AALFPA23_025026.R37301">
    <property type="protein sequence ID" value="AALFPA23_025026.P37301"/>
    <property type="gene ID" value="AALFPA23_025026"/>
</dbReference>
<protein>
    <recommendedName>
        <fullName evidence="12">GPI ethanolamine phosphate transferase 2 C-terminal domain-containing protein</fullName>
    </recommendedName>
</protein>
<proteinExistence type="inferred from homology"/>
<feature type="transmembrane region" description="Helical" evidence="11">
    <location>
        <begin position="523"/>
        <end position="542"/>
    </location>
</feature>
<dbReference type="PANTHER" id="PTHR23072:SF0">
    <property type="entry name" value="GPI ETHANOLAMINE PHOSPHATE TRANSFERASE 2"/>
    <property type="match status" value="1"/>
</dbReference>
<evidence type="ECO:0000256" key="1">
    <source>
        <dbReference type="ARBA" id="ARBA00004477"/>
    </source>
</evidence>
<dbReference type="InterPro" id="IPR037674">
    <property type="entry name" value="PIG-G_N"/>
</dbReference>
<evidence type="ECO:0000256" key="5">
    <source>
        <dbReference type="ARBA" id="ARBA00022679"/>
    </source>
</evidence>
<feature type="transmembrane region" description="Helical" evidence="11">
    <location>
        <begin position="659"/>
        <end position="676"/>
    </location>
</feature>
<feature type="transmembrane region" description="Helical" evidence="11">
    <location>
        <begin position="593"/>
        <end position="609"/>
    </location>
</feature>
<comment type="subcellular location">
    <subcellularLocation>
        <location evidence="1">Endoplasmic reticulum membrane</location>
        <topology evidence="1">Multi-pass membrane protein</topology>
    </subcellularLocation>
</comment>
<evidence type="ECO:0000259" key="12">
    <source>
        <dbReference type="Pfam" id="PF19316"/>
    </source>
</evidence>
<dbReference type="CDD" id="cd16024">
    <property type="entry name" value="GPI_EPT_2"/>
    <property type="match status" value="1"/>
</dbReference>
<evidence type="ECO:0000313" key="14">
    <source>
        <dbReference type="Proteomes" id="UP000069940"/>
    </source>
</evidence>
<organism evidence="13 14">
    <name type="scientific">Aedes albopictus</name>
    <name type="common">Asian tiger mosquito</name>
    <name type="synonym">Stegomyia albopicta</name>
    <dbReference type="NCBI Taxonomy" id="7160"/>
    <lineage>
        <taxon>Eukaryota</taxon>
        <taxon>Metazoa</taxon>
        <taxon>Ecdysozoa</taxon>
        <taxon>Arthropoda</taxon>
        <taxon>Hexapoda</taxon>
        <taxon>Insecta</taxon>
        <taxon>Pterygota</taxon>
        <taxon>Neoptera</taxon>
        <taxon>Endopterygota</taxon>
        <taxon>Diptera</taxon>
        <taxon>Nematocera</taxon>
        <taxon>Culicoidea</taxon>
        <taxon>Culicidae</taxon>
        <taxon>Culicinae</taxon>
        <taxon>Aedini</taxon>
        <taxon>Aedes</taxon>
        <taxon>Stegomyia</taxon>
    </lineage>
</organism>
<evidence type="ECO:0000256" key="3">
    <source>
        <dbReference type="ARBA" id="ARBA00005315"/>
    </source>
</evidence>
<name>A0ABM2A6V5_AEDAL</name>
<evidence type="ECO:0000256" key="9">
    <source>
        <dbReference type="ARBA" id="ARBA00023136"/>
    </source>
</evidence>
<feature type="domain" description="GPI ethanolamine phosphate transferase 2 C-terminal" evidence="12">
    <location>
        <begin position="500"/>
        <end position="920"/>
    </location>
</feature>
<evidence type="ECO:0000256" key="6">
    <source>
        <dbReference type="ARBA" id="ARBA00022692"/>
    </source>
</evidence>
<dbReference type="RefSeq" id="XP_029735366.2">
    <property type="nucleotide sequence ID" value="XM_029879506.2"/>
</dbReference>
<feature type="transmembrane region" description="Helical" evidence="11">
    <location>
        <begin position="908"/>
        <end position="929"/>
    </location>
</feature>
<dbReference type="InterPro" id="IPR017850">
    <property type="entry name" value="Alkaline_phosphatase_core_sf"/>
</dbReference>
<keyword evidence="14" id="KW-1185">Reference proteome</keyword>
<keyword evidence="4" id="KW-0337">GPI-anchor biosynthesis</keyword>
<feature type="transmembrane region" description="Helical" evidence="11">
    <location>
        <begin position="12"/>
        <end position="32"/>
    </location>
</feature>
<evidence type="ECO:0000256" key="11">
    <source>
        <dbReference type="SAM" id="Phobius"/>
    </source>
</evidence>
<feature type="transmembrane region" description="Helical" evidence="11">
    <location>
        <begin position="417"/>
        <end position="441"/>
    </location>
</feature>
<evidence type="ECO:0000256" key="8">
    <source>
        <dbReference type="ARBA" id="ARBA00022989"/>
    </source>
</evidence>
<keyword evidence="7" id="KW-0256">Endoplasmic reticulum</keyword>
<feature type="transmembrane region" description="Helical" evidence="11">
    <location>
        <begin position="728"/>
        <end position="745"/>
    </location>
</feature>
<dbReference type="Pfam" id="PF01663">
    <property type="entry name" value="Phosphodiest"/>
    <property type="match status" value="1"/>
</dbReference>
<dbReference type="Proteomes" id="UP000069940">
    <property type="component" value="Unassembled WGS sequence"/>
</dbReference>
<dbReference type="InterPro" id="IPR045687">
    <property type="entry name" value="PIGG/GPI7_C"/>
</dbReference>
<keyword evidence="9 11" id="KW-0472">Membrane</keyword>
<feature type="transmembrane region" description="Helical" evidence="11">
    <location>
        <begin position="871"/>
        <end position="893"/>
    </location>
</feature>
<feature type="transmembrane region" description="Helical" evidence="11">
    <location>
        <begin position="453"/>
        <end position="470"/>
    </location>
</feature>
<dbReference type="PANTHER" id="PTHR23072">
    <property type="entry name" value="PHOSPHATIDYLINOSITOL GLYCAN-RELATED"/>
    <property type="match status" value="1"/>
</dbReference>
<reference evidence="13" key="2">
    <citation type="submission" date="2025-05" db="UniProtKB">
        <authorList>
            <consortium name="EnsemblMetazoa"/>
        </authorList>
    </citation>
    <scope>IDENTIFICATION</scope>
    <source>
        <strain evidence="13">Foshan</strain>
    </source>
</reference>
<reference evidence="14" key="1">
    <citation type="journal article" date="2015" name="Proc. Natl. Acad. Sci. U.S.A.">
        <title>Genome sequence of the Asian Tiger mosquito, Aedes albopictus, reveals insights into its biology, genetics, and evolution.</title>
        <authorList>
            <person name="Chen X.G."/>
            <person name="Jiang X."/>
            <person name="Gu J."/>
            <person name="Xu M."/>
            <person name="Wu Y."/>
            <person name="Deng Y."/>
            <person name="Zhang C."/>
            <person name="Bonizzoni M."/>
            <person name="Dermauw W."/>
            <person name="Vontas J."/>
            <person name="Armbruster P."/>
            <person name="Huang X."/>
            <person name="Yang Y."/>
            <person name="Zhang H."/>
            <person name="He W."/>
            <person name="Peng H."/>
            <person name="Liu Y."/>
            <person name="Wu K."/>
            <person name="Chen J."/>
            <person name="Lirakis M."/>
            <person name="Topalis P."/>
            <person name="Van Leeuwen T."/>
            <person name="Hall A.B."/>
            <person name="Jiang X."/>
            <person name="Thorpe C."/>
            <person name="Mueller R.L."/>
            <person name="Sun C."/>
            <person name="Waterhouse R.M."/>
            <person name="Yan G."/>
            <person name="Tu Z.J."/>
            <person name="Fang X."/>
            <person name="James A.A."/>
        </authorList>
    </citation>
    <scope>NUCLEOTIDE SEQUENCE [LARGE SCALE GENOMIC DNA]</scope>
    <source>
        <strain evidence="14">Foshan</strain>
    </source>
</reference>
<keyword evidence="6 11" id="KW-0812">Transmembrane</keyword>
<evidence type="ECO:0000256" key="2">
    <source>
        <dbReference type="ARBA" id="ARBA00004687"/>
    </source>
</evidence>
<dbReference type="Gene3D" id="3.40.720.10">
    <property type="entry name" value="Alkaline Phosphatase, subunit A"/>
    <property type="match status" value="2"/>
</dbReference>
<keyword evidence="8 11" id="KW-1133">Transmembrane helix</keyword>
<sequence>MLVRIWHISLYLFLVFTFALAIFCYGFFPLSFSPSTKSNITDLPGSLDNVQLNTKSYKPRNSRAVLMVIDALRTDFVSQKNNMPFLNQLIKDGRACQYQLQVHPPTVTMPRIKAMTSGAIPSFLDVILNLGSPRVKLDTFLYQMLQLQRRMVFYGDNTWTNMFPNYFSRKGENVDSLYVNDFYEGDQNITNQMRIEFNNYDWKMMILHFLGLDHIGHVEGPFSDKVPGKLKEMDSVIEEIYEAMKIWDEKYHSKSLLVITGDHGMRDAGGHGGSTHPETRVPLVVLGNNCSNSADNFLQIDVAPTFAVLMGVPIPYSSIGSLINPILNHIPPLDRLHAIYYNTKRLIEKSKVFYGNELSEQDFFIQYKEAKLLHSMYLNDQDDMNLLQQAMGKYNTASRNLSSLLIKHYIRYDIPSIVIGIILGLVTTGLATMLCMIPYEIEQIEFQPKPERLMFLLIAGVGGNCYFSALDGIETDILRYSFISNLLFTLISQCIAIHWSLLESIVTLLSIRKMANIFKLPGCLLVFGCIVHMLSLASSSFIEEEHQTWYYFNNSWFLLITLIEFRKMNRTIRQIGDSKSNEVLLSHCKWERVQFCVSTGLFFFGHILLRRWNQTGDKWQHVPDVGDWFGKEDNKFWLSLILFFGLCYLLFSIARFTGCLTIILSLTACMLIYYYRVMIGSVSFWSVVLPKHDFCIYFFWITLMEIYLIALLPRVYRAVKRQTEPKDSQLLINFLCVILLISAFIHKPHNVILVGAIVSSSGFLVQRINNIAKSKAENMLLKTVAHFWLGKMFYFYQGNSNNLATVDLNAGYVGLSSFNFALVGLFLTLNTFNGQILSFLMLVYHLARGIAQNPIIKSAAIEKREPIVKQYLVKVLGLLIMVPLTFYLLVVALMRNHIFVWTVFSPKIIYDCFYTVMFFIQFIVISCIFY</sequence>
<feature type="transmembrane region" description="Helical" evidence="11">
    <location>
        <begin position="817"/>
        <end position="847"/>
    </location>
</feature>
<evidence type="ECO:0000256" key="10">
    <source>
        <dbReference type="ARBA" id="ARBA00023180"/>
    </source>
</evidence>
<comment type="pathway">
    <text evidence="2">Glycolipid biosynthesis; glycosylphosphatidylinositol-anchor biosynthesis.</text>
</comment>
<accession>A0ABM2A6V5</accession>
<keyword evidence="10" id="KW-0325">Glycoprotein</keyword>
<feature type="transmembrane region" description="Helical" evidence="11">
    <location>
        <begin position="696"/>
        <end position="716"/>
    </location>
</feature>